<dbReference type="PANTHER" id="PTHR39338:SF5">
    <property type="entry name" value="BLR6139 PROTEIN"/>
    <property type="match status" value="1"/>
</dbReference>
<dbReference type="InterPro" id="IPR036465">
    <property type="entry name" value="vWFA_dom_sf"/>
</dbReference>
<sequence>MQAALEDFFRALRAADVRVSPAEAIDAHRTVEVVGFANRELFRDALCATLAKSGDEVTRFESVFDTFFDRRSDAVAPAPPPAGAGSDPLEGLPPEAQDSDLARMLLDGDGAALAQAMEAAAERAEVSKIRLSTQRARLTRRLLEEMGLSEIERILAAARRLGGPGEAAADRLEAARKALAAQAAAYVERQHELYAAGSGKMLREEMLARKALNAEGGIDPVDLAMMQALVKRMAKRLADRYSRRRNVAWTGHLDVRRTLRKSMGYGGMPFDIVFKTKKVDKPSIVAICDVSKSVAAAAQFLLTFLYSLNEVVDRLDAFAFSGRLISVNQVLDDHPVETAIFEVLKQIGFQQTDYGRALEDFAEKHLDRIDRHTTVIILGDARTNYANPRLDILATIQQRSRAVIWLNPEPDSYWSQGDSVMNRYERFCHVAKTCNTLEQLERIIEDVLRTYIPR</sequence>
<accession>A0A2Z3HPD3</accession>
<dbReference type="InterPro" id="IPR008912">
    <property type="entry name" value="Uncharacterised_CoxE"/>
</dbReference>
<dbReference type="PIRSF" id="PIRSF010256">
    <property type="entry name" value="CoxE_vWa"/>
    <property type="match status" value="1"/>
</dbReference>
<reference evidence="3" key="1">
    <citation type="submission" date="2018-05" db="EMBL/GenBank/DDBJ databases">
        <title>Genome sequencing of Phenylobacterium sp. HYN0004.</title>
        <authorList>
            <person name="Yi H."/>
            <person name="Baek C."/>
        </authorList>
    </citation>
    <scope>NUCLEOTIDE SEQUENCE [LARGE SCALE GENOMIC DNA]</scope>
    <source>
        <strain evidence="3">HYN0004</strain>
    </source>
</reference>
<proteinExistence type="predicted"/>
<feature type="region of interest" description="Disordered" evidence="1">
    <location>
        <begin position="75"/>
        <end position="96"/>
    </location>
</feature>
<dbReference type="PANTHER" id="PTHR39338">
    <property type="entry name" value="BLL5662 PROTEIN-RELATED"/>
    <property type="match status" value="1"/>
</dbReference>
<evidence type="ECO:0000313" key="2">
    <source>
        <dbReference type="EMBL" id="AWM76605.1"/>
    </source>
</evidence>
<dbReference type="KEGG" id="phb:HYN04_01770"/>
<dbReference type="AlphaFoldDB" id="A0A2Z3HPD3"/>
<dbReference type="SUPFAM" id="SSF53300">
    <property type="entry name" value="vWA-like"/>
    <property type="match status" value="1"/>
</dbReference>
<evidence type="ECO:0000256" key="1">
    <source>
        <dbReference type="SAM" id="MobiDB-lite"/>
    </source>
</evidence>
<name>A0A2Z3HPD3_9CAUL</name>
<dbReference type="Proteomes" id="UP000247763">
    <property type="component" value="Chromosome"/>
</dbReference>
<dbReference type="EMBL" id="CP029479">
    <property type="protein sequence ID" value="AWM76605.1"/>
    <property type="molecule type" value="Genomic_DNA"/>
</dbReference>
<organism evidence="2 3">
    <name type="scientific">Phenylobacterium parvum</name>
    <dbReference type="NCBI Taxonomy" id="2201350"/>
    <lineage>
        <taxon>Bacteria</taxon>
        <taxon>Pseudomonadati</taxon>
        <taxon>Pseudomonadota</taxon>
        <taxon>Alphaproteobacteria</taxon>
        <taxon>Caulobacterales</taxon>
        <taxon>Caulobacteraceae</taxon>
        <taxon>Phenylobacterium</taxon>
    </lineage>
</organism>
<dbReference type="Pfam" id="PF05762">
    <property type="entry name" value="VWA_CoxE"/>
    <property type="match status" value="1"/>
</dbReference>
<dbReference type="RefSeq" id="WP_110449174.1">
    <property type="nucleotide sequence ID" value="NZ_CP029479.1"/>
</dbReference>
<evidence type="ECO:0000313" key="3">
    <source>
        <dbReference type="Proteomes" id="UP000247763"/>
    </source>
</evidence>
<gene>
    <name evidence="2" type="ORF">HYN04_01770</name>
</gene>
<dbReference type="OrthoDB" id="9790469at2"/>
<dbReference type="InterPro" id="IPR011195">
    <property type="entry name" value="UCP010256"/>
</dbReference>
<protein>
    <submittedName>
        <fullName evidence="2">VWA containing CoxE family protein</fullName>
    </submittedName>
</protein>
<keyword evidence="3" id="KW-1185">Reference proteome</keyword>